<protein>
    <submittedName>
        <fullName evidence="5">Uridine nucleosidase</fullName>
    </submittedName>
</protein>
<evidence type="ECO:0000313" key="5">
    <source>
        <dbReference type="EMBL" id="RKF56975.1"/>
    </source>
</evidence>
<organism evidence="5 6">
    <name type="scientific">Golovinomyces cichoracearum</name>
    <dbReference type="NCBI Taxonomy" id="62708"/>
    <lineage>
        <taxon>Eukaryota</taxon>
        <taxon>Fungi</taxon>
        <taxon>Dikarya</taxon>
        <taxon>Ascomycota</taxon>
        <taxon>Pezizomycotina</taxon>
        <taxon>Leotiomycetes</taxon>
        <taxon>Erysiphales</taxon>
        <taxon>Erysiphaceae</taxon>
        <taxon>Golovinomyces</taxon>
    </lineage>
</organism>
<sequence>MGSKPVANIPDGKIPIWLDCDPGHDDAFALLLISHHPRLHALGASTVYGNSSLNHTTCNTLSPLTAFRSTHISVHPGAANPLCRPSISAPDIHGVSGIDGTSFLPKSVTHASKVSAVPAMARAIFDTPSGSAWIIATGALTIIAHLLRAYPKVTTWVAGVSVMGGAVGDSFTSAKMGHVDKIDQIGNISKWAEFNILADPEAAQEVLSCSLLQGKIILIPLELTHLVIATEDVRQSLLWGKCSREKMNGNERIIKKPNHLRQMMFELLNFFADTYAESFGFTSGPP</sequence>
<dbReference type="OrthoDB" id="432381at2759"/>
<dbReference type="Gene3D" id="3.90.245.10">
    <property type="entry name" value="Ribonucleoside hydrolase-like"/>
    <property type="match status" value="1"/>
</dbReference>
<comment type="similarity">
    <text evidence="1">Belongs to the IUNH family.</text>
</comment>
<evidence type="ECO:0000256" key="1">
    <source>
        <dbReference type="ARBA" id="ARBA00009176"/>
    </source>
</evidence>
<dbReference type="GO" id="GO:0005829">
    <property type="term" value="C:cytosol"/>
    <property type="evidence" value="ECO:0007669"/>
    <property type="project" value="TreeGrafter"/>
</dbReference>
<comment type="caution">
    <text evidence="5">The sequence shown here is derived from an EMBL/GenBank/DDBJ whole genome shotgun (WGS) entry which is preliminary data.</text>
</comment>
<dbReference type="GO" id="GO:0006152">
    <property type="term" value="P:purine nucleoside catabolic process"/>
    <property type="evidence" value="ECO:0007669"/>
    <property type="project" value="TreeGrafter"/>
</dbReference>
<dbReference type="InterPro" id="IPR023186">
    <property type="entry name" value="IUNH"/>
</dbReference>
<dbReference type="AlphaFoldDB" id="A0A420HHU1"/>
<evidence type="ECO:0000313" key="6">
    <source>
        <dbReference type="Proteomes" id="UP000285405"/>
    </source>
</evidence>
<dbReference type="PANTHER" id="PTHR12304:SF4">
    <property type="entry name" value="URIDINE NUCLEOSIDASE"/>
    <property type="match status" value="1"/>
</dbReference>
<dbReference type="EMBL" id="MCBR01019288">
    <property type="protein sequence ID" value="RKF56975.1"/>
    <property type="molecule type" value="Genomic_DNA"/>
</dbReference>
<evidence type="ECO:0000256" key="3">
    <source>
        <dbReference type="ARBA" id="ARBA00023295"/>
    </source>
</evidence>
<proteinExistence type="inferred from homology"/>
<dbReference type="GO" id="GO:0008477">
    <property type="term" value="F:purine nucleosidase activity"/>
    <property type="evidence" value="ECO:0007669"/>
    <property type="project" value="TreeGrafter"/>
</dbReference>
<dbReference type="PANTHER" id="PTHR12304">
    <property type="entry name" value="INOSINE-URIDINE PREFERRING NUCLEOSIDE HYDROLASE"/>
    <property type="match status" value="1"/>
</dbReference>
<accession>A0A420HHU1</accession>
<feature type="domain" description="Inosine/uridine-preferring nucleoside hydrolase" evidence="4">
    <location>
        <begin position="16"/>
        <end position="284"/>
    </location>
</feature>
<reference evidence="5 6" key="1">
    <citation type="journal article" date="2018" name="BMC Genomics">
        <title>Comparative genome analyses reveal sequence features reflecting distinct modes of host-adaptation between dicot and monocot powdery mildew.</title>
        <authorList>
            <person name="Wu Y."/>
            <person name="Ma X."/>
            <person name="Pan Z."/>
            <person name="Kale S.D."/>
            <person name="Song Y."/>
            <person name="King H."/>
            <person name="Zhang Q."/>
            <person name="Presley C."/>
            <person name="Deng X."/>
            <person name="Wei C.I."/>
            <person name="Xiao S."/>
        </authorList>
    </citation>
    <scope>NUCLEOTIDE SEQUENCE [LARGE SCALE GENOMIC DNA]</scope>
    <source>
        <strain evidence="5">UCSC1</strain>
    </source>
</reference>
<dbReference type="Pfam" id="PF01156">
    <property type="entry name" value="IU_nuc_hydro"/>
    <property type="match status" value="1"/>
</dbReference>
<keyword evidence="3" id="KW-0326">Glycosidase</keyword>
<dbReference type="InterPro" id="IPR036452">
    <property type="entry name" value="Ribo_hydro-like"/>
</dbReference>
<evidence type="ECO:0000259" key="4">
    <source>
        <dbReference type="Pfam" id="PF01156"/>
    </source>
</evidence>
<dbReference type="Proteomes" id="UP000285405">
    <property type="component" value="Unassembled WGS sequence"/>
</dbReference>
<evidence type="ECO:0000256" key="2">
    <source>
        <dbReference type="ARBA" id="ARBA00022801"/>
    </source>
</evidence>
<dbReference type="InterPro" id="IPR001910">
    <property type="entry name" value="Inosine/uridine_hydrolase_dom"/>
</dbReference>
<keyword evidence="2" id="KW-0378">Hydrolase</keyword>
<dbReference type="SUPFAM" id="SSF53590">
    <property type="entry name" value="Nucleoside hydrolase"/>
    <property type="match status" value="1"/>
</dbReference>
<gene>
    <name evidence="5" type="ORF">GcC1_192029</name>
</gene>
<name>A0A420HHU1_9PEZI</name>